<dbReference type="PANTHER" id="PTHR42951">
    <property type="entry name" value="METALLO-BETA-LACTAMASE DOMAIN-CONTAINING"/>
    <property type="match status" value="1"/>
</dbReference>
<dbReference type="Gene3D" id="3.60.15.10">
    <property type="entry name" value="Ribonuclease Z/Hydroxyacylglutathione hydrolase-like"/>
    <property type="match status" value="1"/>
</dbReference>
<protein>
    <submittedName>
        <fullName evidence="2">MBL fold metallo-hydrolase</fullName>
    </submittedName>
</protein>
<name>A0A8I0K0P2_9ACTN</name>
<evidence type="ECO:0000259" key="1">
    <source>
        <dbReference type="SMART" id="SM00849"/>
    </source>
</evidence>
<feature type="domain" description="Metallo-beta-lactamase" evidence="1">
    <location>
        <begin position="17"/>
        <end position="223"/>
    </location>
</feature>
<comment type="caution">
    <text evidence="2">The sequence shown here is derived from an EMBL/GenBank/DDBJ whole genome shotgun (WGS) entry which is preliminary data.</text>
</comment>
<sequence>MGISRLEPGIVLIEDAGTNCYLIALGDRLVFVDTGLPRTWRYAQEALDSLGRGWDDVTDIVLTHAHFDHLGFTAQARRASGARVWVHPGDHRIAAHPYRYRPGRPRLLYPLRHPKAAPILARMVKAGALRVEGVEQVASLGVNAAPDGITVIPTAGHTDGHCALHIPALDAVLTGDALVTLDPYTGRRGPRIVARAGTKDAVQARRSLERIATTGARLVLPGHGEPWTQGAEAAVASARSSEVA</sequence>
<dbReference type="RefSeq" id="WP_187769843.1">
    <property type="nucleotide sequence ID" value="NZ_JACTVM010000004.1"/>
</dbReference>
<dbReference type="SUPFAM" id="SSF56281">
    <property type="entry name" value="Metallo-hydrolase/oxidoreductase"/>
    <property type="match status" value="1"/>
</dbReference>
<accession>A0A8I0K0P2</accession>
<dbReference type="Proteomes" id="UP000620591">
    <property type="component" value="Unassembled WGS sequence"/>
</dbReference>
<dbReference type="SMART" id="SM00849">
    <property type="entry name" value="Lactamase_B"/>
    <property type="match status" value="1"/>
</dbReference>
<dbReference type="Pfam" id="PF00753">
    <property type="entry name" value="Lactamase_B"/>
    <property type="match status" value="1"/>
</dbReference>
<dbReference type="PANTHER" id="PTHR42951:SF17">
    <property type="entry name" value="METALLO-BETA-LACTAMASE DOMAIN-CONTAINING PROTEIN"/>
    <property type="match status" value="1"/>
</dbReference>
<keyword evidence="2" id="KW-0378">Hydrolase</keyword>
<dbReference type="CDD" id="cd07721">
    <property type="entry name" value="yflN-like_MBL-fold"/>
    <property type="match status" value="1"/>
</dbReference>
<dbReference type="EMBL" id="JACTVM010000004">
    <property type="protein sequence ID" value="MBC9227242.1"/>
    <property type="molecule type" value="Genomic_DNA"/>
</dbReference>
<evidence type="ECO:0000313" key="2">
    <source>
        <dbReference type="EMBL" id="MBC9227242.1"/>
    </source>
</evidence>
<dbReference type="GO" id="GO:0016787">
    <property type="term" value="F:hydrolase activity"/>
    <property type="evidence" value="ECO:0007669"/>
    <property type="project" value="UniProtKB-KW"/>
</dbReference>
<dbReference type="InterPro" id="IPR001279">
    <property type="entry name" value="Metallo-B-lactamas"/>
</dbReference>
<organism evidence="2 3">
    <name type="scientific">Aeromicrobium senzhongii</name>
    <dbReference type="NCBI Taxonomy" id="2663859"/>
    <lineage>
        <taxon>Bacteria</taxon>
        <taxon>Bacillati</taxon>
        <taxon>Actinomycetota</taxon>
        <taxon>Actinomycetes</taxon>
        <taxon>Propionibacteriales</taxon>
        <taxon>Nocardioidaceae</taxon>
        <taxon>Aeromicrobium</taxon>
    </lineage>
</organism>
<dbReference type="InterPro" id="IPR050855">
    <property type="entry name" value="NDM-1-like"/>
</dbReference>
<dbReference type="AlphaFoldDB" id="A0A8I0K0P2"/>
<evidence type="ECO:0000313" key="3">
    <source>
        <dbReference type="Proteomes" id="UP000620591"/>
    </source>
</evidence>
<reference evidence="2" key="1">
    <citation type="submission" date="2020-09" db="EMBL/GenBank/DDBJ databases">
        <title>Novel species in genus Aeromicrobium.</title>
        <authorList>
            <person name="Zhang G."/>
        </authorList>
    </citation>
    <scope>NUCLEOTIDE SEQUENCE</scope>
    <source>
        <strain evidence="2">Zg-636</strain>
    </source>
</reference>
<proteinExistence type="predicted"/>
<dbReference type="InterPro" id="IPR036866">
    <property type="entry name" value="RibonucZ/Hydroxyglut_hydro"/>
</dbReference>
<gene>
    <name evidence="2" type="ORF">IBG24_13050</name>
</gene>